<reference evidence="2 3" key="1">
    <citation type="submission" date="2020-01" db="EMBL/GenBank/DDBJ databases">
        <title>Microvirga sp. nov., an arsenate reduction bacterium isolated from Tibet hotspring sediments.</title>
        <authorList>
            <person name="Yuan C.-G."/>
        </authorList>
    </citation>
    <scope>NUCLEOTIDE SEQUENCE [LARGE SCALE GENOMIC DNA]</scope>
    <source>
        <strain evidence="2 3">SYSU G3D203</strain>
    </source>
</reference>
<sequence length="582" mass="65992">MPLKEPYFYGTEERPHARKVRLAKAKEAASARAAKAYAAYLREKACEEAIDSEIEAIDFATPDGTYDRDRGDALLAQGFTPYTKLTFEVSEGGATYAASANPERRGRGRPRKYSAENPPPPRPSRARTAAGKERAAKGLHRRAPRKVKREASGTVSPVTASPARMPLPQVSPEVGRELPPSTVAGSAAIETVVMTVEDPDADFYAAEAAREMLDLSSAGEASSSEEASVSVVTKEPETEFEKLLMGPKVTPGVLDGQVLPKGELRLEAGAVPFEPGPVTEVERIVFNGFIESYHELVYYERGKGDIACHDYDFSDPVDRSKAKPWMLEMFPMFGLKLSADLQAPPFQFRRFSDLTEEEAKAWIDASIRLKIDDYLMEYFGRSRLRPSALLNDHRDVFAEDMWLEQRRREVWPHIQQRLIDVELYAHRVKKGEMPLEHALALFTSDEINRLSVMSSQVQDLYYQITDAMEWFEGFSPRDLLHWRGIKEPRFICRYRMYDGFPRWMYPEHLYDAMKKVSIVDYGFTVKIPMVTDDLTESAGNIISRELIRLSDRSEEEKTRLMREMGLPEEDLLSPDAPRLLIE</sequence>
<feature type="compositionally biased region" description="Basic residues" evidence="1">
    <location>
        <begin position="137"/>
        <end position="148"/>
    </location>
</feature>
<gene>
    <name evidence="2" type="ORF">GR303_23735</name>
</gene>
<evidence type="ECO:0000313" key="3">
    <source>
        <dbReference type="Proteomes" id="UP000818323"/>
    </source>
</evidence>
<protein>
    <submittedName>
        <fullName evidence="2">Uncharacterized protein</fullName>
    </submittedName>
</protein>
<dbReference type="Proteomes" id="UP000818323">
    <property type="component" value="Unassembled WGS sequence"/>
</dbReference>
<keyword evidence="3" id="KW-1185">Reference proteome</keyword>
<feature type="region of interest" description="Disordered" evidence="1">
    <location>
        <begin position="96"/>
        <end position="179"/>
    </location>
</feature>
<evidence type="ECO:0000313" key="2">
    <source>
        <dbReference type="EMBL" id="NBJ27327.1"/>
    </source>
</evidence>
<accession>A0ABW9Z3Q3</accession>
<organism evidence="2 3">
    <name type="scientific">Microvirga arsenatis</name>
    <dbReference type="NCBI Taxonomy" id="2692265"/>
    <lineage>
        <taxon>Bacteria</taxon>
        <taxon>Pseudomonadati</taxon>
        <taxon>Pseudomonadota</taxon>
        <taxon>Alphaproteobacteria</taxon>
        <taxon>Hyphomicrobiales</taxon>
        <taxon>Methylobacteriaceae</taxon>
        <taxon>Microvirga</taxon>
    </lineage>
</organism>
<proteinExistence type="predicted"/>
<dbReference type="RefSeq" id="WP_161726878.1">
    <property type="nucleotide sequence ID" value="NZ_JAAAXI010000049.1"/>
</dbReference>
<dbReference type="EMBL" id="JAAAXJ010000039">
    <property type="protein sequence ID" value="NBJ27327.1"/>
    <property type="molecule type" value="Genomic_DNA"/>
</dbReference>
<name>A0ABW9Z3Q3_9HYPH</name>
<evidence type="ECO:0000256" key="1">
    <source>
        <dbReference type="SAM" id="MobiDB-lite"/>
    </source>
</evidence>
<comment type="caution">
    <text evidence="2">The sequence shown here is derived from an EMBL/GenBank/DDBJ whole genome shotgun (WGS) entry which is preliminary data.</text>
</comment>